<organism evidence="2 3">
    <name type="scientific">Rotaria magnacalcarata</name>
    <dbReference type="NCBI Taxonomy" id="392030"/>
    <lineage>
        <taxon>Eukaryota</taxon>
        <taxon>Metazoa</taxon>
        <taxon>Spiralia</taxon>
        <taxon>Gnathifera</taxon>
        <taxon>Rotifera</taxon>
        <taxon>Eurotatoria</taxon>
        <taxon>Bdelloidea</taxon>
        <taxon>Philodinida</taxon>
        <taxon>Philodinidae</taxon>
        <taxon>Rotaria</taxon>
    </lineage>
</organism>
<keyword evidence="1" id="KW-0175">Coiled coil</keyword>
<evidence type="ECO:0000256" key="1">
    <source>
        <dbReference type="SAM" id="Coils"/>
    </source>
</evidence>
<dbReference type="Proteomes" id="UP000676336">
    <property type="component" value="Unassembled WGS sequence"/>
</dbReference>
<evidence type="ECO:0000313" key="3">
    <source>
        <dbReference type="Proteomes" id="UP000676336"/>
    </source>
</evidence>
<dbReference type="EMBL" id="CAJOBI010317655">
    <property type="protein sequence ID" value="CAF5179670.1"/>
    <property type="molecule type" value="Genomic_DNA"/>
</dbReference>
<evidence type="ECO:0000313" key="2">
    <source>
        <dbReference type="EMBL" id="CAF5179670.1"/>
    </source>
</evidence>
<proteinExistence type="predicted"/>
<name>A0A8S3HFB5_9BILA</name>
<comment type="caution">
    <text evidence="2">The sequence shown here is derived from an EMBL/GenBank/DDBJ whole genome shotgun (WGS) entry which is preliminary data.</text>
</comment>
<reference evidence="2" key="1">
    <citation type="submission" date="2021-02" db="EMBL/GenBank/DDBJ databases">
        <authorList>
            <person name="Nowell W R."/>
        </authorList>
    </citation>
    <scope>NUCLEOTIDE SEQUENCE</scope>
</reference>
<gene>
    <name evidence="2" type="ORF">SMN809_LOCUS68563</name>
</gene>
<feature type="coiled-coil region" evidence="1">
    <location>
        <begin position="43"/>
        <end position="95"/>
    </location>
</feature>
<accession>A0A8S3HFB5</accession>
<sequence length="103" mass="12144">MRLLDILKKKRLLLNSCNISFTKDTDDMNSFFKSLSLKLLSSINQMRSDYDQMHLQYQQYNANVQRHIQELNDQINQLVQTNNLLENEKDAIKQAYGLNISSF</sequence>
<dbReference type="AlphaFoldDB" id="A0A8S3HFB5"/>
<protein>
    <submittedName>
        <fullName evidence="2">Uncharacterized protein</fullName>
    </submittedName>
</protein>